<organism evidence="5 6">
    <name type="scientific">Albimonas donghaensis</name>
    <dbReference type="NCBI Taxonomy" id="356660"/>
    <lineage>
        <taxon>Bacteria</taxon>
        <taxon>Pseudomonadati</taxon>
        <taxon>Pseudomonadota</taxon>
        <taxon>Alphaproteobacteria</taxon>
        <taxon>Rhodobacterales</taxon>
        <taxon>Paracoccaceae</taxon>
        <taxon>Albimonas</taxon>
    </lineage>
</organism>
<evidence type="ECO:0000313" key="6">
    <source>
        <dbReference type="Proteomes" id="UP000199118"/>
    </source>
</evidence>
<evidence type="ECO:0000259" key="4">
    <source>
        <dbReference type="Pfam" id="PF04355"/>
    </source>
</evidence>
<dbReference type="InterPro" id="IPR037873">
    <property type="entry name" value="BamE-like"/>
</dbReference>
<name>A0A1H3A6K2_9RHOB</name>
<sequence>MIRKTRGFQVRDPRMTSINGTIGGAASAGGASGAPVAPRRRPRGATLALGALAALALAACEPVVRVHGYAPAEAQLAQLEPGIDSAATVTAKIGRPSTAGVMRNDAWYYVSSRVETLAYNAPEVTERRVVAIRFDDQGTLASTDLYGLEDGRVINLVTRTTPTFGRELTILQQVFGNLANAGSAVAEGATNN</sequence>
<feature type="domain" description="Outer membrane protein assembly factor BamE" evidence="4">
    <location>
        <begin position="68"/>
        <end position="142"/>
    </location>
</feature>
<evidence type="ECO:0000313" key="5">
    <source>
        <dbReference type="EMBL" id="SDX24814.1"/>
    </source>
</evidence>
<keyword evidence="1" id="KW-0732">Signal</keyword>
<keyword evidence="2" id="KW-0472">Membrane</keyword>
<dbReference type="EMBL" id="FNMZ01000004">
    <property type="protein sequence ID" value="SDX24814.1"/>
    <property type="molecule type" value="Genomic_DNA"/>
</dbReference>
<dbReference type="AlphaFoldDB" id="A0A1H3A6K2"/>
<protein>
    <submittedName>
        <fullName evidence="5">Beta-barrel assembly machine subunit BamE</fullName>
    </submittedName>
</protein>
<evidence type="ECO:0000256" key="3">
    <source>
        <dbReference type="SAM" id="MobiDB-lite"/>
    </source>
</evidence>
<dbReference type="InterPro" id="IPR007450">
    <property type="entry name" value="BamE_dom"/>
</dbReference>
<evidence type="ECO:0000256" key="1">
    <source>
        <dbReference type="ARBA" id="ARBA00022729"/>
    </source>
</evidence>
<dbReference type="STRING" id="356660.SAMN05444336_10463"/>
<evidence type="ECO:0000256" key="2">
    <source>
        <dbReference type="ARBA" id="ARBA00023136"/>
    </source>
</evidence>
<dbReference type="Proteomes" id="UP000199118">
    <property type="component" value="Unassembled WGS sequence"/>
</dbReference>
<dbReference type="Pfam" id="PF04355">
    <property type="entry name" value="BamE"/>
    <property type="match status" value="1"/>
</dbReference>
<dbReference type="GO" id="GO:0019867">
    <property type="term" value="C:outer membrane"/>
    <property type="evidence" value="ECO:0007669"/>
    <property type="project" value="InterPro"/>
</dbReference>
<dbReference type="Gene3D" id="3.30.1450.10">
    <property type="match status" value="1"/>
</dbReference>
<keyword evidence="6" id="KW-1185">Reference proteome</keyword>
<accession>A0A1H3A6K2</accession>
<reference evidence="5 6" key="1">
    <citation type="submission" date="2016-10" db="EMBL/GenBank/DDBJ databases">
        <authorList>
            <person name="de Groot N.N."/>
        </authorList>
    </citation>
    <scope>NUCLEOTIDE SEQUENCE [LARGE SCALE GENOMIC DNA]</scope>
    <source>
        <strain evidence="5 6">DSM 17890</strain>
    </source>
</reference>
<feature type="compositionally biased region" description="Gly residues" evidence="3">
    <location>
        <begin position="21"/>
        <end position="32"/>
    </location>
</feature>
<gene>
    <name evidence="5" type="ORF">SAMN05444336_10463</name>
</gene>
<feature type="region of interest" description="Disordered" evidence="3">
    <location>
        <begin position="19"/>
        <end position="40"/>
    </location>
</feature>
<proteinExistence type="predicted"/>